<gene>
    <name evidence="8" type="ORF">D5400_16350</name>
</gene>
<evidence type="ECO:0000256" key="3">
    <source>
        <dbReference type="ARBA" id="ARBA00012601"/>
    </source>
</evidence>
<comment type="similarity">
    <text evidence="2">Belongs to the glycosyl hydrolase 8 (cellulase D) family.</text>
</comment>
<dbReference type="OrthoDB" id="9766708at2"/>
<keyword evidence="6" id="KW-0326">Glycosidase</keyword>
<evidence type="ECO:0000256" key="2">
    <source>
        <dbReference type="ARBA" id="ARBA00009209"/>
    </source>
</evidence>
<comment type="catalytic activity">
    <reaction evidence="1">
        <text>Endohydrolysis of (1-&gt;4)-beta-D-glucosidic linkages in cellulose, lichenin and cereal beta-D-glucans.</text>
        <dbReference type="EC" id="3.2.1.4"/>
    </reaction>
</comment>
<dbReference type="EC" id="3.2.1.4" evidence="3"/>
<dbReference type="AlphaFoldDB" id="A0A3S9BA85"/>
<evidence type="ECO:0000256" key="1">
    <source>
        <dbReference type="ARBA" id="ARBA00000966"/>
    </source>
</evidence>
<dbReference type="InterPro" id="IPR002037">
    <property type="entry name" value="Glyco_hydro_8"/>
</dbReference>
<keyword evidence="4" id="KW-0378">Hydrolase</keyword>
<evidence type="ECO:0000256" key="6">
    <source>
        <dbReference type="ARBA" id="ARBA00023295"/>
    </source>
</evidence>
<evidence type="ECO:0000313" key="8">
    <source>
        <dbReference type="EMBL" id="AZN73886.1"/>
    </source>
</evidence>
<protein>
    <recommendedName>
        <fullName evidence="3">cellulase</fullName>
        <ecNumber evidence="3">3.2.1.4</ecNumber>
    </recommendedName>
</protein>
<dbReference type="Proteomes" id="UP000268192">
    <property type="component" value="Chromosome"/>
</dbReference>
<keyword evidence="7" id="KW-0119">Carbohydrate metabolism</keyword>
<dbReference type="InterPro" id="IPR008928">
    <property type="entry name" value="6-hairpin_glycosidase_sf"/>
</dbReference>
<accession>A0A3S9BA85</accession>
<dbReference type="RefSeq" id="WP_126013450.1">
    <property type="nucleotide sequence ID" value="NZ_CP032509.1"/>
</dbReference>
<dbReference type="SUPFAM" id="SSF48208">
    <property type="entry name" value="Six-hairpin glycosidases"/>
    <property type="match status" value="1"/>
</dbReference>
<dbReference type="KEGG" id="abaw:D5400_16350"/>
<dbReference type="Pfam" id="PF01270">
    <property type="entry name" value="Glyco_hydro_8"/>
    <property type="match status" value="1"/>
</dbReference>
<name>A0A3S9BA85_9HYPH</name>
<evidence type="ECO:0000256" key="4">
    <source>
        <dbReference type="ARBA" id="ARBA00022801"/>
    </source>
</evidence>
<dbReference type="Gene3D" id="1.50.10.10">
    <property type="match status" value="1"/>
</dbReference>
<dbReference type="EMBL" id="CP032509">
    <property type="protein sequence ID" value="AZN73886.1"/>
    <property type="molecule type" value="Genomic_DNA"/>
</dbReference>
<dbReference type="PRINTS" id="PR00735">
    <property type="entry name" value="GLHYDRLASE8"/>
</dbReference>
<reference evidence="8 9" key="1">
    <citation type="submission" date="2018-09" db="EMBL/GenBank/DDBJ databases">
        <title>Marinorhizobium profundi gen. nov., sp. nov., isolated from a deep-sea sediment sample from the New Britain Trench and proposal of Marinorhizobiaceae fam. nov. in the order Rhizobiales of the class Alphaproteobacteria.</title>
        <authorList>
            <person name="Cao J."/>
        </authorList>
    </citation>
    <scope>NUCLEOTIDE SEQUENCE [LARGE SCALE GENOMIC DNA]</scope>
    <source>
        <strain evidence="8 9">WS11</strain>
    </source>
</reference>
<evidence type="ECO:0000256" key="5">
    <source>
        <dbReference type="ARBA" id="ARBA00023001"/>
    </source>
</evidence>
<dbReference type="GO" id="GO:0030245">
    <property type="term" value="P:cellulose catabolic process"/>
    <property type="evidence" value="ECO:0007669"/>
    <property type="project" value="UniProtKB-KW"/>
</dbReference>
<evidence type="ECO:0000313" key="9">
    <source>
        <dbReference type="Proteomes" id="UP000268192"/>
    </source>
</evidence>
<evidence type="ECO:0000256" key="7">
    <source>
        <dbReference type="ARBA" id="ARBA00023326"/>
    </source>
</evidence>
<organism evidence="8 9">
    <name type="scientific">Georhizobium profundi</name>
    <dbReference type="NCBI Taxonomy" id="2341112"/>
    <lineage>
        <taxon>Bacteria</taxon>
        <taxon>Pseudomonadati</taxon>
        <taxon>Pseudomonadota</taxon>
        <taxon>Alphaproteobacteria</taxon>
        <taxon>Hyphomicrobiales</taxon>
        <taxon>Rhizobiaceae</taxon>
        <taxon>Georhizobium</taxon>
    </lineage>
</organism>
<dbReference type="GO" id="GO:0008810">
    <property type="term" value="F:cellulase activity"/>
    <property type="evidence" value="ECO:0007669"/>
    <property type="project" value="UniProtKB-EC"/>
</dbReference>
<keyword evidence="5" id="KW-0136">Cellulose degradation</keyword>
<keyword evidence="7" id="KW-0624">Polysaccharide degradation</keyword>
<dbReference type="InterPro" id="IPR012341">
    <property type="entry name" value="6hp_glycosidase-like_sf"/>
</dbReference>
<keyword evidence="9" id="KW-1185">Reference proteome</keyword>
<proteinExistence type="inferred from homology"/>
<sequence length="329" mass="35653">MSESAPPISDAEWSLYSSRFVTQEGRVLDDANDGISHSEGQGYGLLLAQIAGARADFERIWTFTRNELLLRDDGLAAWKWQADATPNVTDINNATDGDILIAYALARAGAGWEDPRFTEAATRMAEAIGMHLTFEHEGQLLLSAGATGFSAEEREDGPIVNLSYWVFEAFPVLADLAPDTDWDAIGQSGVALAARAGFSDRQMPPDWLSLAGEPRPADGFPAEFSYNAVRIPLYLMRGGMGDATYLDGLRDGMVGDDGELNLIDLTTGDVTETLSDAGYRIIPAMISCVVDDVAIPSDLRTFAPTVYYPSTLHLLALSHLRENHSGCLE</sequence>